<dbReference type="PANTHER" id="PTHR46546:SF4">
    <property type="entry name" value="SHEWANELLA-LIKE PROTEIN PHOSPHATASE 1"/>
    <property type="match status" value="1"/>
</dbReference>
<dbReference type="EMBL" id="VDFR01000195">
    <property type="protein sequence ID" value="TNC32112.1"/>
    <property type="molecule type" value="Genomic_DNA"/>
</dbReference>
<dbReference type="RefSeq" id="WP_139107106.1">
    <property type="nucleotide sequence ID" value="NZ_VDFR01000177.1"/>
</dbReference>
<dbReference type="SUPFAM" id="SSF56300">
    <property type="entry name" value="Metallo-dependent phosphatases"/>
    <property type="match status" value="1"/>
</dbReference>
<name>A0A5C4MDE7_9ACTN</name>
<dbReference type="Proteomes" id="UP000306740">
    <property type="component" value="Unassembled WGS sequence"/>
</dbReference>
<dbReference type="OrthoDB" id="3454432at2"/>
<reference evidence="2 4" key="1">
    <citation type="submission" date="2019-05" db="EMBL/GenBank/DDBJ databases">
        <title>Mumia sp. nov., isolated from the intestinal contents of plateau pika (Ochotona curzoniae) in the Qinghai-Tibet plateau of China.</title>
        <authorList>
            <person name="Tian Z."/>
        </authorList>
    </citation>
    <scope>NUCLEOTIDE SEQUENCE [LARGE SCALE GENOMIC DNA]</scope>
    <source>
        <strain evidence="4">527</strain>
        <strain evidence="2">Z527</strain>
    </source>
</reference>
<dbReference type="InterPro" id="IPR029052">
    <property type="entry name" value="Metallo-depent_PP-like"/>
</dbReference>
<dbReference type="PANTHER" id="PTHR46546">
    <property type="entry name" value="SHEWANELLA-LIKE PROTEIN PHOSPHATASE 1"/>
    <property type="match status" value="1"/>
</dbReference>
<dbReference type="EMBL" id="VDFR01000177">
    <property type="protein sequence ID" value="TNC33088.1"/>
    <property type="molecule type" value="Genomic_DNA"/>
</dbReference>
<dbReference type="InterPro" id="IPR004843">
    <property type="entry name" value="Calcineurin-like_PHP"/>
</dbReference>
<dbReference type="GO" id="GO:0016787">
    <property type="term" value="F:hydrolase activity"/>
    <property type="evidence" value="ECO:0007669"/>
    <property type="project" value="InterPro"/>
</dbReference>
<dbReference type="AlphaFoldDB" id="A0A5C4MDE7"/>
<organism evidence="2 4">
    <name type="scientific">Mumia zhuanghuii</name>
    <dbReference type="NCBI Taxonomy" id="2585211"/>
    <lineage>
        <taxon>Bacteria</taxon>
        <taxon>Bacillati</taxon>
        <taxon>Actinomycetota</taxon>
        <taxon>Actinomycetes</taxon>
        <taxon>Propionibacteriales</taxon>
        <taxon>Nocardioidaceae</taxon>
        <taxon>Mumia</taxon>
    </lineage>
</organism>
<proteinExistence type="predicted"/>
<sequence>MGDVWAVSDIHGHRETLEATLASAGLLDEEAHWAGGDARLWLLGDYVDRGPDGVGVIELAMRLEQEAAAAGGQVSSILGNHEILMLGMHRYGGTPVPGDTRYSFEANWFGNGGVVRDLERLEEHHLDWLTTRSALGADADHLLLHSDTTAYLLWGDSIDEINAAVRAELQMPDLDTWWEMWRRLTSRYAFAREDGVDTATRMLDALGGRRIVHGHTIGALIRGGPVTPEDEPVLYADGLALDIDGGIYLGGPCQLVRLDESDVATA</sequence>
<gene>
    <name evidence="3" type="ORF">FHE65_29405</name>
    <name evidence="2" type="ORF">FHE65_30595</name>
</gene>
<dbReference type="Pfam" id="PF00149">
    <property type="entry name" value="Metallophos"/>
    <property type="match status" value="1"/>
</dbReference>
<evidence type="ECO:0000313" key="2">
    <source>
        <dbReference type="EMBL" id="TNC32112.1"/>
    </source>
</evidence>
<evidence type="ECO:0000259" key="1">
    <source>
        <dbReference type="Pfam" id="PF00149"/>
    </source>
</evidence>
<feature type="domain" description="Calcineurin-like phosphoesterase" evidence="1">
    <location>
        <begin position="4"/>
        <end position="216"/>
    </location>
</feature>
<evidence type="ECO:0000313" key="3">
    <source>
        <dbReference type="EMBL" id="TNC33088.1"/>
    </source>
</evidence>
<protein>
    <submittedName>
        <fullName evidence="2">Serine/threonine protein phosphatase</fullName>
    </submittedName>
</protein>
<comment type="caution">
    <text evidence="2">The sequence shown here is derived from an EMBL/GenBank/DDBJ whole genome shotgun (WGS) entry which is preliminary data.</text>
</comment>
<dbReference type="Gene3D" id="3.60.21.10">
    <property type="match status" value="1"/>
</dbReference>
<accession>A0A5C4MDE7</accession>
<evidence type="ECO:0000313" key="4">
    <source>
        <dbReference type="Proteomes" id="UP000306740"/>
    </source>
</evidence>